<dbReference type="AlphaFoldDB" id="A0AAE3GAV3"/>
<evidence type="ECO:0000313" key="2">
    <source>
        <dbReference type="Proteomes" id="UP001205843"/>
    </source>
</evidence>
<keyword evidence="1" id="KW-0378">Hydrolase</keyword>
<dbReference type="SUPFAM" id="SSF50630">
    <property type="entry name" value="Acid proteases"/>
    <property type="match status" value="1"/>
</dbReference>
<keyword evidence="2" id="KW-1185">Reference proteome</keyword>
<gene>
    <name evidence="1" type="ORF">J2T57_004060</name>
</gene>
<dbReference type="CDD" id="cd05483">
    <property type="entry name" value="retropepsin_like_bacteria"/>
    <property type="match status" value="1"/>
</dbReference>
<keyword evidence="1" id="KW-0645">Protease</keyword>
<dbReference type="Gene3D" id="2.40.70.10">
    <property type="entry name" value="Acid Proteases"/>
    <property type="match status" value="1"/>
</dbReference>
<dbReference type="NCBIfam" id="TIGR02281">
    <property type="entry name" value="clan_AA_DTGA"/>
    <property type="match status" value="1"/>
</dbReference>
<protein>
    <submittedName>
        <fullName evidence="1">Aspartyl protease family protein</fullName>
    </submittedName>
</protein>
<dbReference type="GO" id="GO:0004190">
    <property type="term" value="F:aspartic-type endopeptidase activity"/>
    <property type="evidence" value="ECO:0007669"/>
    <property type="project" value="InterPro"/>
</dbReference>
<dbReference type="Pfam" id="PF13975">
    <property type="entry name" value="gag-asp_proteas"/>
    <property type="match status" value="1"/>
</dbReference>
<evidence type="ECO:0000313" key="1">
    <source>
        <dbReference type="EMBL" id="MCP1676887.1"/>
    </source>
</evidence>
<dbReference type="InterPro" id="IPR001969">
    <property type="entry name" value="Aspartic_peptidase_AS"/>
</dbReference>
<name>A0AAE3GAV3_9GAMM</name>
<dbReference type="Proteomes" id="UP001205843">
    <property type="component" value="Unassembled WGS sequence"/>
</dbReference>
<accession>A0AAE3GAV3</accession>
<dbReference type="RefSeq" id="WP_253484267.1">
    <property type="nucleotide sequence ID" value="NZ_JALJXV010000011.1"/>
</dbReference>
<sequence>MRNENSKADGNRTLSMLMVLAMWLIVLGLLAMAFGQYLDHRDHPNRHAAGQVSDNGFREITLQANQAGHYMAEGRINGETVTFMLDTGASDVSIPQDLATRLGLEPGRPVSYQTANGVVTGFATQLGSISVGPIEKRDVRGSINPGMQGDRILLGMSFLRDLEFTQRDGRLTLRQPP</sequence>
<dbReference type="PROSITE" id="PS00141">
    <property type="entry name" value="ASP_PROTEASE"/>
    <property type="match status" value="1"/>
</dbReference>
<proteinExistence type="predicted"/>
<comment type="caution">
    <text evidence="1">The sequence shown here is derived from an EMBL/GenBank/DDBJ whole genome shotgun (WGS) entry which is preliminary data.</text>
</comment>
<dbReference type="InterPro" id="IPR011969">
    <property type="entry name" value="Clan_AA_Asp_peptidase_C"/>
</dbReference>
<dbReference type="GO" id="GO:0006508">
    <property type="term" value="P:proteolysis"/>
    <property type="evidence" value="ECO:0007669"/>
    <property type="project" value="UniProtKB-KW"/>
</dbReference>
<dbReference type="EMBL" id="JALJXV010000011">
    <property type="protein sequence ID" value="MCP1676887.1"/>
    <property type="molecule type" value="Genomic_DNA"/>
</dbReference>
<reference evidence="1" key="1">
    <citation type="submission" date="2022-03" db="EMBL/GenBank/DDBJ databases">
        <title>Genomic Encyclopedia of Type Strains, Phase III (KMG-III): the genomes of soil and plant-associated and newly described type strains.</title>
        <authorList>
            <person name="Whitman W."/>
        </authorList>
    </citation>
    <scope>NUCLEOTIDE SEQUENCE</scope>
    <source>
        <strain evidence="1">ANL 6-2</strain>
    </source>
</reference>
<dbReference type="InterPro" id="IPR034122">
    <property type="entry name" value="Retropepsin-like_bacterial"/>
</dbReference>
<dbReference type="InterPro" id="IPR021109">
    <property type="entry name" value="Peptidase_aspartic_dom_sf"/>
</dbReference>
<organism evidence="1 2">
    <name type="scientific">Natronocella acetinitrilica</name>
    <dbReference type="NCBI Taxonomy" id="414046"/>
    <lineage>
        <taxon>Bacteria</taxon>
        <taxon>Pseudomonadati</taxon>
        <taxon>Pseudomonadota</taxon>
        <taxon>Gammaproteobacteria</taxon>
        <taxon>Chromatiales</taxon>
        <taxon>Ectothiorhodospiraceae</taxon>
        <taxon>Natronocella</taxon>
    </lineage>
</organism>